<organism evidence="9 10">
    <name type="scientific">Nocardioides taihuensis</name>
    <dbReference type="NCBI Taxonomy" id="1835606"/>
    <lineage>
        <taxon>Bacteria</taxon>
        <taxon>Bacillati</taxon>
        <taxon>Actinomycetota</taxon>
        <taxon>Actinomycetes</taxon>
        <taxon>Propionibacteriales</taxon>
        <taxon>Nocardioidaceae</taxon>
        <taxon>Nocardioides</taxon>
    </lineage>
</organism>
<dbReference type="EMBL" id="JBHSKD010000002">
    <property type="protein sequence ID" value="MFC5175291.1"/>
    <property type="molecule type" value="Genomic_DNA"/>
</dbReference>
<keyword evidence="10" id="KW-1185">Reference proteome</keyword>
<dbReference type="InterPro" id="IPR036259">
    <property type="entry name" value="MFS_trans_sf"/>
</dbReference>
<keyword evidence="4 7" id="KW-0812">Transmembrane</keyword>
<evidence type="ECO:0000256" key="6">
    <source>
        <dbReference type="ARBA" id="ARBA00023136"/>
    </source>
</evidence>
<dbReference type="Proteomes" id="UP001596087">
    <property type="component" value="Unassembled WGS sequence"/>
</dbReference>
<comment type="subcellular location">
    <subcellularLocation>
        <location evidence="1">Cell membrane</location>
        <topology evidence="1">Multi-pass membrane protein</topology>
    </subcellularLocation>
</comment>
<feature type="transmembrane region" description="Helical" evidence="7">
    <location>
        <begin position="354"/>
        <end position="374"/>
    </location>
</feature>
<dbReference type="InterPro" id="IPR011701">
    <property type="entry name" value="MFS"/>
</dbReference>
<feature type="transmembrane region" description="Helical" evidence="7">
    <location>
        <begin position="292"/>
        <end position="317"/>
    </location>
</feature>
<dbReference type="Pfam" id="PF07690">
    <property type="entry name" value="MFS_1"/>
    <property type="match status" value="2"/>
</dbReference>
<evidence type="ECO:0000256" key="5">
    <source>
        <dbReference type="ARBA" id="ARBA00022989"/>
    </source>
</evidence>
<comment type="similarity">
    <text evidence="2">Belongs to the major facilitator superfamily.</text>
</comment>
<feature type="transmembrane region" description="Helical" evidence="7">
    <location>
        <begin position="238"/>
        <end position="255"/>
    </location>
</feature>
<keyword evidence="6 7" id="KW-0472">Membrane</keyword>
<accession>A0ABW0BDH8</accession>
<feature type="transmembrane region" description="Helical" evidence="7">
    <location>
        <begin position="42"/>
        <end position="64"/>
    </location>
</feature>
<dbReference type="InterPro" id="IPR020846">
    <property type="entry name" value="MFS_dom"/>
</dbReference>
<evidence type="ECO:0000313" key="10">
    <source>
        <dbReference type="Proteomes" id="UP001596087"/>
    </source>
</evidence>
<name>A0ABW0BDH8_9ACTN</name>
<keyword evidence="3" id="KW-0813">Transport</keyword>
<comment type="caution">
    <text evidence="9">The sequence shown here is derived from an EMBL/GenBank/DDBJ whole genome shotgun (WGS) entry which is preliminary data.</text>
</comment>
<feature type="transmembrane region" description="Helical" evidence="7">
    <location>
        <begin position="132"/>
        <end position="154"/>
    </location>
</feature>
<dbReference type="SUPFAM" id="SSF103473">
    <property type="entry name" value="MFS general substrate transporter"/>
    <property type="match status" value="1"/>
</dbReference>
<evidence type="ECO:0000256" key="1">
    <source>
        <dbReference type="ARBA" id="ARBA00004651"/>
    </source>
</evidence>
<evidence type="ECO:0000256" key="4">
    <source>
        <dbReference type="ARBA" id="ARBA00022692"/>
    </source>
</evidence>
<gene>
    <name evidence="9" type="ORF">ACFPGP_01325</name>
</gene>
<feature type="transmembrane region" description="Helical" evidence="7">
    <location>
        <begin position="267"/>
        <end position="286"/>
    </location>
</feature>
<dbReference type="InterPro" id="IPR051788">
    <property type="entry name" value="MFS_Transporter"/>
</dbReference>
<evidence type="ECO:0000256" key="7">
    <source>
        <dbReference type="SAM" id="Phobius"/>
    </source>
</evidence>
<dbReference type="PANTHER" id="PTHR23514">
    <property type="entry name" value="BYPASS OF STOP CODON PROTEIN 6"/>
    <property type="match status" value="1"/>
</dbReference>
<evidence type="ECO:0000313" key="9">
    <source>
        <dbReference type="EMBL" id="MFC5175291.1"/>
    </source>
</evidence>
<feature type="transmembrane region" description="Helical" evidence="7">
    <location>
        <begin position="329"/>
        <end position="348"/>
    </location>
</feature>
<dbReference type="PROSITE" id="PS50850">
    <property type="entry name" value="MFS"/>
    <property type="match status" value="1"/>
</dbReference>
<reference evidence="10" key="1">
    <citation type="journal article" date="2019" name="Int. J. Syst. Evol. Microbiol.">
        <title>The Global Catalogue of Microorganisms (GCM) 10K type strain sequencing project: providing services to taxonomists for standard genome sequencing and annotation.</title>
        <authorList>
            <consortium name="The Broad Institute Genomics Platform"/>
            <consortium name="The Broad Institute Genome Sequencing Center for Infectious Disease"/>
            <person name="Wu L."/>
            <person name="Ma J."/>
        </authorList>
    </citation>
    <scope>NUCLEOTIDE SEQUENCE [LARGE SCALE GENOMIC DNA]</scope>
    <source>
        <strain evidence="10">DFY41</strain>
    </source>
</reference>
<dbReference type="RefSeq" id="WP_378585818.1">
    <property type="nucleotide sequence ID" value="NZ_JBHSKD010000002.1"/>
</dbReference>
<feature type="transmembrane region" description="Helical" evidence="7">
    <location>
        <begin position="200"/>
        <end position="226"/>
    </location>
</feature>
<feature type="transmembrane region" description="Helical" evidence="7">
    <location>
        <begin position="99"/>
        <end position="120"/>
    </location>
</feature>
<evidence type="ECO:0000259" key="8">
    <source>
        <dbReference type="PROSITE" id="PS50850"/>
    </source>
</evidence>
<keyword evidence="5 7" id="KW-1133">Transmembrane helix</keyword>
<evidence type="ECO:0000256" key="3">
    <source>
        <dbReference type="ARBA" id="ARBA00022448"/>
    </source>
</evidence>
<dbReference type="PANTHER" id="PTHR23514:SF3">
    <property type="entry name" value="BYPASS OF STOP CODON PROTEIN 6"/>
    <property type="match status" value="1"/>
</dbReference>
<dbReference type="Gene3D" id="1.20.1250.20">
    <property type="entry name" value="MFS general substrate transporter like domains"/>
    <property type="match status" value="2"/>
</dbReference>
<feature type="transmembrane region" description="Helical" evidence="7">
    <location>
        <begin position="76"/>
        <end position="93"/>
    </location>
</feature>
<evidence type="ECO:0000256" key="2">
    <source>
        <dbReference type="ARBA" id="ARBA00008335"/>
    </source>
</evidence>
<protein>
    <submittedName>
        <fullName evidence="9">MFS transporter</fullName>
    </submittedName>
</protein>
<sequence>MPAAFTRDRLTWLAYLLLAWFAYLQAAPGLVIPHLRDELDIGYTVGGLHVAAFAAGALASGLVSSWVEQAVGRRRLLWSSAALMGLGAAGLTAGPVVAATLLAVLVMGLGGGMLLATIQATLADHHGDLRTVALTEANVAASLAYVVLVGAFWLVAVLGAGWRAALLASLVVPLVAWAANRGLAIDAPAPPAEGHGRLPALFWVAAGVLVCCTAAEWCITAWGASFVDEAVDVSADDAVTLMVGYFGGVLVGRVVGSRLARRHDPALLLGVALVVAAVGFVVLWPSGVPVQAVAGLALLGLGVGNLFPMALSLAVSLAPEQAARASGRAVAVTSLAVMLSPLLVGSLADATSLHAALAVVPVTLALAAAGLLVVRQGRRARVSTPV</sequence>
<proteinExistence type="inferred from homology"/>
<feature type="domain" description="Major facilitator superfamily (MFS) profile" evidence="8">
    <location>
        <begin position="1"/>
        <end position="379"/>
    </location>
</feature>